<evidence type="ECO:0000256" key="1">
    <source>
        <dbReference type="PROSITE-ProRule" id="PRU01077"/>
    </source>
</evidence>
<feature type="domain" description="DEP" evidence="4">
    <location>
        <begin position="295"/>
        <end position="375"/>
    </location>
</feature>
<sequence length="1081" mass="118896">MAGTIENEQVIAFIRARADAETQLAGSLNQTALIGVEGSGFAADDGASLFMAFRGLQAESNAQAQQHLNISTELTSLVADPFAEWAKGYKVPSILRFGRSVNSHVLQDRVMQSKGVVLNQWLFGYEHNLGEVAKLKHQYLDKVRKADEAEDDAKFAPNSGGADHYTTSPRLRPLDARSPPQRTSSVSERIAARLKDIQKKSTNAFNAKPETSSLLFENPEETEKEQPKLDKGKGKAVVFEAASPMQLNSPLHVSPPLPPKVDIPESPVPPLAIEPMLLAGLSLPPVAVSQLLTKAASELNLRPVRFPLLGEYKDCFTGEEFVAWLKDNVQGFGGSLDRAEQAARDLTERDSLLRRIGELGNDFEHSDEAFYQLRPKAFNLEGQNVESAASPIKLQSDQLLKRTNTFFNVVTKALNTNQSSEPVYLKARHDAEDADKAYRVAVRQLDRQRLGLEERLEDTLKTLQRWELERLRAIKTVLLQYQGTLANLPKSLEPTIKRQETLIAAYQPENDLNALIERYRTGPFRPDAQVYESVAHDESDVVFGIDLRKWAEGGWGMLTSPEEEKKETIPPVIEALLSAMTAAYEKLSNDEEKRKAWIYEVPLSAIHHLREVLNAVPPDQPFKPEMFEPFDAPVIAAAIKLWLLELDPPIGLYETWDEFRKLYPTMGATLVVKAEGEDSQEEKIKEVSTVLQRLPRVHLYVLDAIVSHLKKLVDSTKVEELNEVYITKLALSIGRTIIRPKFETEITIQDRHPTLLLLDIFNNYEAIIPPTIARKKRESERKIPLRKRTAPMDMRIHRSRLSTGIDPKQLLAAQHAAQGRTKSPPPLPPMPSIPAPPPVVDHQTIPPPPIISPQPIPPPPPPPQVTSSPPPPPAKPAVTSEIPPPPVSNDIPSRPFFKTPPPEDEDLPPRPTFKEPPPEPEDLEEPPRPQFAEPPSSPPPSSPPPSSPPPSSPPPVVAATSAASKQVKRASGSRTSSHSPKITSRSPSPPADQTLSAAKASINRSSSGGVRGPRLARGPRASVSAGGNRNSITGSPTTPTSGKRLSGGTGSWPSSVLGRSSAFSRRTMASDAEDEIVDKKD</sequence>
<feature type="compositionally biased region" description="Polar residues" evidence="3">
    <location>
        <begin position="200"/>
        <end position="215"/>
    </location>
</feature>
<dbReference type="GO" id="GO:0007264">
    <property type="term" value="P:small GTPase-mediated signal transduction"/>
    <property type="evidence" value="ECO:0007669"/>
    <property type="project" value="TreeGrafter"/>
</dbReference>
<feature type="compositionally biased region" description="Basic and acidic residues" evidence="3">
    <location>
        <begin position="224"/>
        <end position="233"/>
    </location>
</feature>
<feature type="region of interest" description="Disordered" evidence="3">
    <location>
        <begin position="813"/>
        <end position="1081"/>
    </location>
</feature>
<evidence type="ECO:0000259" key="6">
    <source>
        <dbReference type="PROSITE" id="PS51741"/>
    </source>
</evidence>
<dbReference type="PROSITE" id="PS51741">
    <property type="entry name" value="F_BAR"/>
    <property type="match status" value="1"/>
</dbReference>
<feature type="compositionally biased region" description="Polar residues" evidence="3">
    <location>
        <begin position="972"/>
        <end position="1008"/>
    </location>
</feature>
<comment type="caution">
    <text evidence="7">The sequence shown here is derived from an EMBL/GenBank/DDBJ whole genome shotgun (WGS) entry which is preliminary data.</text>
</comment>
<protein>
    <recommendedName>
        <fullName evidence="9">Rho-GAP domain-containing protein</fullName>
    </recommendedName>
</protein>
<dbReference type="InterPro" id="IPR000198">
    <property type="entry name" value="RhoGAP_dom"/>
</dbReference>
<evidence type="ECO:0000256" key="3">
    <source>
        <dbReference type="SAM" id="MobiDB-lite"/>
    </source>
</evidence>
<feature type="compositionally biased region" description="Low complexity" evidence="3">
    <location>
        <begin position="1033"/>
        <end position="1042"/>
    </location>
</feature>
<dbReference type="PANTHER" id="PTHR23065:SF17">
    <property type="entry name" value="RHO-GTPASE-ACTIVATING PROTEIN RGD2"/>
    <property type="match status" value="1"/>
</dbReference>
<dbReference type="InterPro" id="IPR000591">
    <property type="entry name" value="DEP_dom"/>
</dbReference>
<feature type="domain" description="F-BAR" evidence="6">
    <location>
        <begin position="1"/>
        <end position="511"/>
    </location>
</feature>
<dbReference type="Pfam" id="PF00620">
    <property type="entry name" value="RhoGAP"/>
    <property type="match status" value="1"/>
</dbReference>
<evidence type="ECO:0000313" key="8">
    <source>
        <dbReference type="Proteomes" id="UP000518752"/>
    </source>
</evidence>
<dbReference type="GO" id="GO:0005886">
    <property type="term" value="C:plasma membrane"/>
    <property type="evidence" value="ECO:0007669"/>
    <property type="project" value="TreeGrafter"/>
</dbReference>
<dbReference type="SUPFAM" id="SSF48350">
    <property type="entry name" value="GTPase activation domain, GAP"/>
    <property type="match status" value="1"/>
</dbReference>
<reference evidence="7 8" key="1">
    <citation type="journal article" date="2020" name="ISME J.">
        <title>Uncovering the hidden diversity of litter-decomposition mechanisms in mushroom-forming fungi.</title>
        <authorList>
            <person name="Floudas D."/>
            <person name="Bentzer J."/>
            <person name="Ahren D."/>
            <person name="Johansson T."/>
            <person name="Persson P."/>
            <person name="Tunlid A."/>
        </authorList>
    </citation>
    <scope>NUCLEOTIDE SEQUENCE [LARGE SCALE GENOMIC DNA]</scope>
    <source>
        <strain evidence="7 8">CBS 406.79</strain>
    </source>
</reference>
<keyword evidence="1 2" id="KW-0175">Coiled coil</keyword>
<dbReference type="OrthoDB" id="2155291at2759"/>
<dbReference type="SMART" id="SM00324">
    <property type="entry name" value="RhoGAP"/>
    <property type="match status" value="1"/>
</dbReference>
<dbReference type="InterPro" id="IPR031160">
    <property type="entry name" value="F_BAR_dom"/>
</dbReference>
<dbReference type="Gene3D" id="1.10.555.10">
    <property type="entry name" value="Rho GTPase activation protein"/>
    <property type="match status" value="1"/>
</dbReference>
<evidence type="ECO:0000256" key="2">
    <source>
        <dbReference type="SAM" id="Coils"/>
    </source>
</evidence>
<dbReference type="GO" id="GO:0005096">
    <property type="term" value="F:GTPase activator activity"/>
    <property type="evidence" value="ECO:0007669"/>
    <property type="project" value="TreeGrafter"/>
</dbReference>
<feature type="compositionally biased region" description="Acidic residues" evidence="3">
    <location>
        <begin position="1071"/>
        <end position="1081"/>
    </location>
</feature>
<feature type="region of interest" description="Disordered" evidence="3">
    <location>
        <begin position="200"/>
        <end position="233"/>
    </location>
</feature>
<dbReference type="Gene3D" id="1.20.1270.60">
    <property type="entry name" value="Arfaptin homology (AH) domain/BAR domain"/>
    <property type="match status" value="2"/>
</dbReference>
<dbReference type="PROSITE" id="PS50238">
    <property type="entry name" value="RHOGAP"/>
    <property type="match status" value="1"/>
</dbReference>
<evidence type="ECO:0000259" key="4">
    <source>
        <dbReference type="PROSITE" id="PS50186"/>
    </source>
</evidence>
<organism evidence="7 8">
    <name type="scientific">Collybiopsis confluens</name>
    <dbReference type="NCBI Taxonomy" id="2823264"/>
    <lineage>
        <taxon>Eukaryota</taxon>
        <taxon>Fungi</taxon>
        <taxon>Dikarya</taxon>
        <taxon>Basidiomycota</taxon>
        <taxon>Agaricomycotina</taxon>
        <taxon>Agaricomycetes</taxon>
        <taxon>Agaricomycetidae</taxon>
        <taxon>Agaricales</taxon>
        <taxon>Marasmiineae</taxon>
        <taxon>Omphalotaceae</taxon>
        <taxon>Collybiopsis</taxon>
    </lineage>
</organism>
<dbReference type="InterPro" id="IPR027267">
    <property type="entry name" value="AH/BAR_dom_sf"/>
</dbReference>
<keyword evidence="8" id="KW-1185">Reference proteome</keyword>
<gene>
    <name evidence="7" type="ORF">D9757_004791</name>
</gene>
<dbReference type="AlphaFoldDB" id="A0A8H5HSE6"/>
<dbReference type="SUPFAM" id="SSF46785">
    <property type="entry name" value="Winged helix' DNA-binding domain"/>
    <property type="match status" value="1"/>
</dbReference>
<feature type="coiled-coil region" evidence="2">
    <location>
        <begin position="442"/>
        <end position="469"/>
    </location>
</feature>
<evidence type="ECO:0008006" key="9">
    <source>
        <dbReference type="Google" id="ProtNLM"/>
    </source>
</evidence>
<evidence type="ECO:0000259" key="5">
    <source>
        <dbReference type="PROSITE" id="PS50238"/>
    </source>
</evidence>
<dbReference type="GO" id="GO:0005737">
    <property type="term" value="C:cytoplasm"/>
    <property type="evidence" value="ECO:0007669"/>
    <property type="project" value="TreeGrafter"/>
</dbReference>
<evidence type="ECO:0000313" key="7">
    <source>
        <dbReference type="EMBL" id="KAF5388647.1"/>
    </source>
</evidence>
<proteinExistence type="predicted"/>
<feature type="compositionally biased region" description="Pro residues" evidence="3">
    <location>
        <begin position="935"/>
        <end position="956"/>
    </location>
</feature>
<accession>A0A8H5HSE6</accession>
<feature type="region of interest" description="Disordered" evidence="3">
    <location>
        <begin position="150"/>
        <end position="187"/>
    </location>
</feature>
<dbReference type="PANTHER" id="PTHR23065">
    <property type="entry name" value="PROLINE-SERINE-THREONINE PHOSPHATASE INTERACTING PROTEIN 1"/>
    <property type="match status" value="1"/>
</dbReference>
<name>A0A8H5HSE6_9AGAR</name>
<dbReference type="InterPro" id="IPR036390">
    <property type="entry name" value="WH_DNA-bd_sf"/>
</dbReference>
<dbReference type="Proteomes" id="UP000518752">
    <property type="component" value="Unassembled WGS sequence"/>
</dbReference>
<dbReference type="PROSITE" id="PS50186">
    <property type="entry name" value="DEP"/>
    <property type="match status" value="1"/>
</dbReference>
<feature type="compositionally biased region" description="Pro residues" evidence="3">
    <location>
        <begin position="823"/>
        <end position="875"/>
    </location>
</feature>
<dbReference type="GO" id="GO:0007010">
    <property type="term" value="P:cytoskeleton organization"/>
    <property type="evidence" value="ECO:0007669"/>
    <property type="project" value="TreeGrafter"/>
</dbReference>
<dbReference type="SUPFAM" id="SSF103657">
    <property type="entry name" value="BAR/IMD domain-like"/>
    <property type="match status" value="1"/>
</dbReference>
<dbReference type="GO" id="GO:0000935">
    <property type="term" value="C:division septum"/>
    <property type="evidence" value="ECO:0007669"/>
    <property type="project" value="TreeGrafter"/>
</dbReference>
<feature type="domain" description="Rho-GAP" evidence="5">
    <location>
        <begin position="556"/>
        <end position="768"/>
    </location>
</feature>
<dbReference type="EMBL" id="JAACJN010000028">
    <property type="protein sequence ID" value="KAF5388647.1"/>
    <property type="molecule type" value="Genomic_DNA"/>
</dbReference>
<dbReference type="InterPro" id="IPR008936">
    <property type="entry name" value="Rho_GTPase_activation_prot"/>
</dbReference>
<feature type="compositionally biased region" description="Polar residues" evidence="3">
    <location>
        <begin position="1051"/>
        <end position="1064"/>
    </location>
</feature>